<dbReference type="Proteomes" id="UP000016930">
    <property type="component" value="Unassembled WGS sequence"/>
</dbReference>
<protein>
    <submittedName>
        <fullName evidence="2">Uncharacterized protein</fullName>
    </submittedName>
</protein>
<keyword evidence="3" id="KW-1185">Reference proteome</keyword>
<feature type="compositionally biased region" description="Polar residues" evidence="1">
    <location>
        <begin position="45"/>
        <end position="54"/>
    </location>
</feature>
<accession>M2PJJ2</accession>
<evidence type="ECO:0000256" key="1">
    <source>
        <dbReference type="SAM" id="MobiDB-lite"/>
    </source>
</evidence>
<reference evidence="2 3" key="1">
    <citation type="journal article" date="2012" name="Proc. Natl. Acad. Sci. U.S.A.">
        <title>Comparative genomics of Ceriporiopsis subvermispora and Phanerochaete chrysosporium provide insight into selective ligninolysis.</title>
        <authorList>
            <person name="Fernandez-Fueyo E."/>
            <person name="Ruiz-Duenas F.J."/>
            <person name="Ferreira P."/>
            <person name="Floudas D."/>
            <person name="Hibbett D.S."/>
            <person name="Canessa P."/>
            <person name="Larrondo L.F."/>
            <person name="James T.Y."/>
            <person name="Seelenfreund D."/>
            <person name="Lobos S."/>
            <person name="Polanco R."/>
            <person name="Tello M."/>
            <person name="Honda Y."/>
            <person name="Watanabe T."/>
            <person name="Watanabe T."/>
            <person name="Ryu J.S."/>
            <person name="Kubicek C.P."/>
            <person name="Schmoll M."/>
            <person name="Gaskell J."/>
            <person name="Hammel K.E."/>
            <person name="St John F.J."/>
            <person name="Vanden Wymelenberg A."/>
            <person name="Sabat G."/>
            <person name="Splinter BonDurant S."/>
            <person name="Syed K."/>
            <person name="Yadav J.S."/>
            <person name="Doddapaneni H."/>
            <person name="Subramanian V."/>
            <person name="Lavin J.L."/>
            <person name="Oguiza J.A."/>
            <person name="Perez G."/>
            <person name="Pisabarro A.G."/>
            <person name="Ramirez L."/>
            <person name="Santoyo F."/>
            <person name="Master E."/>
            <person name="Coutinho P.M."/>
            <person name="Henrissat B."/>
            <person name="Lombard V."/>
            <person name="Magnuson J.K."/>
            <person name="Kuees U."/>
            <person name="Hori C."/>
            <person name="Igarashi K."/>
            <person name="Samejima M."/>
            <person name="Held B.W."/>
            <person name="Barry K.W."/>
            <person name="LaButti K.M."/>
            <person name="Lapidus A."/>
            <person name="Lindquist E.A."/>
            <person name="Lucas S.M."/>
            <person name="Riley R."/>
            <person name="Salamov A.A."/>
            <person name="Hoffmeister D."/>
            <person name="Schwenk D."/>
            <person name="Hadar Y."/>
            <person name="Yarden O."/>
            <person name="de Vries R.P."/>
            <person name="Wiebenga A."/>
            <person name="Stenlid J."/>
            <person name="Eastwood D."/>
            <person name="Grigoriev I.V."/>
            <person name="Berka R.M."/>
            <person name="Blanchette R.A."/>
            <person name="Kersten P."/>
            <person name="Martinez A.T."/>
            <person name="Vicuna R."/>
            <person name="Cullen D."/>
        </authorList>
    </citation>
    <scope>NUCLEOTIDE SEQUENCE [LARGE SCALE GENOMIC DNA]</scope>
    <source>
        <strain evidence="2 3">B</strain>
    </source>
</reference>
<evidence type="ECO:0000313" key="2">
    <source>
        <dbReference type="EMBL" id="EMD36364.1"/>
    </source>
</evidence>
<name>M2PJJ2_CERS8</name>
<gene>
    <name evidence="2" type="ORF">CERSUDRAFT_84489</name>
</gene>
<sequence>MLDAKAISKAAACLRDRRSRRITCDCSLLKPRPSPRSLLSGATRPVTTTRQPIQYQDAGLSDDGIIGSSRGGRKDVLRDLDATNVNGGQRDAYGSSVEGLSCPHPASSGKLDHKLAIASQFRPDNFVSSGMIA</sequence>
<dbReference type="AlphaFoldDB" id="M2PJJ2"/>
<feature type="region of interest" description="Disordered" evidence="1">
    <location>
        <begin position="35"/>
        <end position="73"/>
    </location>
</feature>
<dbReference type="HOGENOM" id="CLU_1937912_0_0_1"/>
<evidence type="ECO:0000313" key="3">
    <source>
        <dbReference type="Proteomes" id="UP000016930"/>
    </source>
</evidence>
<dbReference type="EMBL" id="KB445798">
    <property type="protein sequence ID" value="EMD36364.1"/>
    <property type="molecule type" value="Genomic_DNA"/>
</dbReference>
<organism evidence="2 3">
    <name type="scientific">Ceriporiopsis subvermispora (strain B)</name>
    <name type="common">White-rot fungus</name>
    <name type="synonym">Gelatoporia subvermispora</name>
    <dbReference type="NCBI Taxonomy" id="914234"/>
    <lineage>
        <taxon>Eukaryota</taxon>
        <taxon>Fungi</taxon>
        <taxon>Dikarya</taxon>
        <taxon>Basidiomycota</taxon>
        <taxon>Agaricomycotina</taxon>
        <taxon>Agaricomycetes</taxon>
        <taxon>Polyporales</taxon>
        <taxon>Gelatoporiaceae</taxon>
        <taxon>Gelatoporia</taxon>
    </lineage>
</organism>
<proteinExistence type="predicted"/>